<organism evidence="1 2">
    <name type="scientific">Mucuna pruriens</name>
    <name type="common">Velvet bean</name>
    <name type="synonym">Dolichos pruriens</name>
    <dbReference type="NCBI Taxonomy" id="157652"/>
    <lineage>
        <taxon>Eukaryota</taxon>
        <taxon>Viridiplantae</taxon>
        <taxon>Streptophyta</taxon>
        <taxon>Embryophyta</taxon>
        <taxon>Tracheophyta</taxon>
        <taxon>Spermatophyta</taxon>
        <taxon>Magnoliopsida</taxon>
        <taxon>eudicotyledons</taxon>
        <taxon>Gunneridae</taxon>
        <taxon>Pentapetalae</taxon>
        <taxon>rosids</taxon>
        <taxon>fabids</taxon>
        <taxon>Fabales</taxon>
        <taxon>Fabaceae</taxon>
        <taxon>Papilionoideae</taxon>
        <taxon>50 kb inversion clade</taxon>
        <taxon>NPAAA clade</taxon>
        <taxon>indigoferoid/millettioid clade</taxon>
        <taxon>Phaseoleae</taxon>
        <taxon>Mucuna</taxon>
    </lineage>
</organism>
<accession>A0A371GM56</accession>
<keyword evidence="2" id="KW-1185">Reference proteome</keyword>
<name>A0A371GM56_MUCPR</name>
<dbReference type="AlphaFoldDB" id="A0A371GM56"/>
<comment type="caution">
    <text evidence="1">The sequence shown here is derived from an EMBL/GenBank/DDBJ whole genome shotgun (WGS) entry which is preliminary data.</text>
</comment>
<evidence type="ECO:0000313" key="2">
    <source>
        <dbReference type="Proteomes" id="UP000257109"/>
    </source>
</evidence>
<dbReference type="Proteomes" id="UP000257109">
    <property type="component" value="Unassembled WGS sequence"/>
</dbReference>
<gene>
    <name evidence="1" type="ORF">CR513_26625</name>
</gene>
<sequence length="164" mass="18794">MSIESLIVRRTFPASIARLIIQRIYSTSIEKLTFQRIFSASIEGLNVQRHSQGSIEKLNVLRGSYRPKKRSSKKFCEKFSKIARTQFNPFLMCCLFFKKERFSAKGSSQANIPKTTRRVFALNGAEASKSNDLIQDTCLLYGYSLFALFDSRLTYSFISHTSMC</sequence>
<dbReference type="Pfam" id="PF08284">
    <property type="entry name" value="RVP_2"/>
    <property type="match status" value="1"/>
</dbReference>
<proteinExistence type="predicted"/>
<feature type="non-terminal residue" evidence="1">
    <location>
        <position position="1"/>
    </location>
</feature>
<dbReference type="EMBL" id="QJKJ01005132">
    <property type="protein sequence ID" value="RDX91403.1"/>
    <property type="molecule type" value="Genomic_DNA"/>
</dbReference>
<protein>
    <submittedName>
        <fullName evidence="1">Uncharacterized protein</fullName>
    </submittedName>
</protein>
<reference evidence="1" key="1">
    <citation type="submission" date="2018-05" db="EMBL/GenBank/DDBJ databases">
        <title>Draft genome of Mucuna pruriens seed.</title>
        <authorList>
            <person name="Nnadi N.E."/>
            <person name="Vos R."/>
            <person name="Hasami M.H."/>
            <person name="Devisetty U.K."/>
            <person name="Aguiy J.C."/>
        </authorList>
    </citation>
    <scope>NUCLEOTIDE SEQUENCE [LARGE SCALE GENOMIC DNA]</scope>
    <source>
        <strain evidence="1">JCA_2017</strain>
    </source>
</reference>
<evidence type="ECO:0000313" key="1">
    <source>
        <dbReference type="EMBL" id="RDX91403.1"/>
    </source>
</evidence>